<accession>E3NGU0</accession>
<dbReference type="InParanoid" id="E3NGU0"/>
<sequence length="286" mass="33913">MKPKVFRTNKFYLVIFIVFVIFIFFMKTKRKSIVEPLILTELKKNVQQCVSRIENMTFLVPEDAEITEIDKKYEKTVQLHLGGFRDGGLGNKYFELMTLIGIGDTLQRRVLVNATDLNNIRILANEIYPIFPKIIDEFEFRMIPTAAATRQDLSVGKCCTFDDPKQFISRPEKHLIFDGRYFQSFKYFNHIRLKIRELLKPKDQIFQKAECLLPERHRNDFIFSAPSSTFGWWLSYLSKEGSVTYYRNIQETQDKVANEMKEEDFYPPEWIKLRFDNVTGRIDTFF</sequence>
<keyword evidence="1" id="KW-1133">Transmembrane helix</keyword>
<dbReference type="EMBL" id="DS268659">
    <property type="protein sequence ID" value="EFO97451.1"/>
    <property type="molecule type" value="Genomic_DNA"/>
</dbReference>
<name>E3NGU0_CAERE</name>
<keyword evidence="3" id="KW-1185">Reference proteome</keyword>
<dbReference type="PANTHER" id="PTHR22898">
    <property type="entry name" value="UNCHARACTERIZED GLYCOSOL TRANSFERASE-RELATED"/>
    <property type="match status" value="1"/>
</dbReference>
<keyword evidence="1" id="KW-0812">Transmembrane</keyword>
<dbReference type="STRING" id="31234.E3NGU0"/>
<dbReference type="HOGENOM" id="CLU_038305_1_1_1"/>
<organism evidence="3">
    <name type="scientific">Caenorhabditis remanei</name>
    <name type="common">Caenorhabditis vulgaris</name>
    <dbReference type="NCBI Taxonomy" id="31234"/>
    <lineage>
        <taxon>Eukaryota</taxon>
        <taxon>Metazoa</taxon>
        <taxon>Ecdysozoa</taxon>
        <taxon>Nematoda</taxon>
        <taxon>Chromadorea</taxon>
        <taxon>Rhabditida</taxon>
        <taxon>Rhabditina</taxon>
        <taxon>Rhabditomorpha</taxon>
        <taxon>Rhabditoidea</taxon>
        <taxon>Rhabditidae</taxon>
        <taxon>Peloderinae</taxon>
        <taxon>Caenorhabditis</taxon>
    </lineage>
</organism>
<evidence type="ECO:0000313" key="2">
    <source>
        <dbReference type="EMBL" id="EFO97451.1"/>
    </source>
</evidence>
<gene>
    <name evidence="2" type="ORF">CRE_05244</name>
</gene>
<feature type="transmembrane region" description="Helical" evidence="1">
    <location>
        <begin position="12"/>
        <end position="28"/>
    </location>
</feature>
<protein>
    <submittedName>
        <fullName evidence="2">Uncharacterized protein</fullName>
    </submittedName>
</protein>
<evidence type="ECO:0000313" key="3">
    <source>
        <dbReference type="Proteomes" id="UP000008281"/>
    </source>
</evidence>
<dbReference type="AlphaFoldDB" id="E3NGU0"/>
<proteinExistence type="predicted"/>
<dbReference type="PANTHER" id="PTHR22898:SF2">
    <property type="entry name" value="GALACTOSIDE 2-ALPHA-L-FUCOSYLTRANSFERASE-RELATED"/>
    <property type="match status" value="1"/>
</dbReference>
<dbReference type="OrthoDB" id="5815225at2759"/>
<dbReference type="eggNOG" id="ENOG502T8JY">
    <property type="taxonomic scope" value="Eukaryota"/>
</dbReference>
<keyword evidence="1" id="KW-0472">Membrane</keyword>
<dbReference type="InterPro" id="IPR052501">
    <property type="entry name" value="Alpha-1-2_FucT"/>
</dbReference>
<reference evidence="2" key="1">
    <citation type="submission" date="2007-07" db="EMBL/GenBank/DDBJ databases">
        <title>PCAP assembly of the Caenorhabditis remanei genome.</title>
        <authorList>
            <consortium name="The Caenorhabditis remanei Sequencing Consortium"/>
            <person name="Wilson R.K."/>
        </authorList>
    </citation>
    <scope>NUCLEOTIDE SEQUENCE [LARGE SCALE GENOMIC DNA]</scope>
    <source>
        <strain evidence="2">PB4641</strain>
    </source>
</reference>
<dbReference type="Proteomes" id="UP000008281">
    <property type="component" value="Unassembled WGS sequence"/>
</dbReference>
<evidence type="ECO:0000256" key="1">
    <source>
        <dbReference type="SAM" id="Phobius"/>
    </source>
</evidence>